<evidence type="ECO:0000313" key="4">
    <source>
        <dbReference type="EMBL" id="ASN26393.1"/>
    </source>
</evidence>
<dbReference type="GO" id="GO:1904680">
    <property type="term" value="F:peptide transmembrane transporter activity"/>
    <property type="evidence" value="ECO:0007669"/>
    <property type="project" value="TreeGrafter"/>
</dbReference>
<dbReference type="GO" id="GO:0042597">
    <property type="term" value="C:periplasmic space"/>
    <property type="evidence" value="ECO:0007669"/>
    <property type="project" value="UniProtKB-ARBA"/>
</dbReference>
<dbReference type="InterPro" id="IPR039424">
    <property type="entry name" value="SBP_5"/>
</dbReference>
<evidence type="ECO:0000256" key="2">
    <source>
        <dbReference type="SAM" id="SignalP"/>
    </source>
</evidence>
<organism evidence="4 5">
    <name type="scientific">Streptomyces pluripotens</name>
    <dbReference type="NCBI Taxonomy" id="1355015"/>
    <lineage>
        <taxon>Bacteria</taxon>
        <taxon>Bacillati</taxon>
        <taxon>Actinomycetota</taxon>
        <taxon>Actinomycetes</taxon>
        <taxon>Kitasatosporales</taxon>
        <taxon>Streptomycetaceae</taxon>
        <taxon>Streptomyces</taxon>
    </lineage>
</organism>
<dbReference type="Proteomes" id="UP000031501">
    <property type="component" value="Chromosome"/>
</dbReference>
<name>A0A221P2A6_9ACTN</name>
<dbReference type="InterPro" id="IPR006311">
    <property type="entry name" value="TAT_signal"/>
</dbReference>
<dbReference type="InterPro" id="IPR030678">
    <property type="entry name" value="Peptide/Ni-bd"/>
</dbReference>
<dbReference type="Pfam" id="PF00496">
    <property type="entry name" value="SBP_bac_5"/>
    <property type="match status" value="1"/>
</dbReference>
<protein>
    <submittedName>
        <fullName evidence="4">ABC transporter</fullName>
    </submittedName>
</protein>
<evidence type="ECO:0000313" key="5">
    <source>
        <dbReference type="Proteomes" id="UP000031501"/>
    </source>
</evidence>
<accession>A0A221P2A6</accession>
<evidence type="ECO:0000256" key="1">
    <source>
        <dbReference type="SAM" id="MobiDB-lite"/>
    </source>
</evidence>
<dbReference type="Gene3D" id="3.10.105.10">
    <property type="entry name" value="Dipeptide-binding Protein, Domain 3"/>
    <property type="match status" value="1"/>
</dbReference>
<dbReference type="OrthoDB" id="5240629at2"/>
<dbReference type="SUPFAM" id="SSF53850">
    <property type="entry name" value="Periplasmic binding protein-like II"/>
    <property type="match status" value="1"/>
</dbReference>
<feature type="domain" description="Solute-binding protein family 5" evidence="3">
    <location>
        <begin position="120"/>
        <end position="503"/>
    </location>
</feature>
<evidence type="ECO:0000259" key="3">
    <source>
        <dbReference type="Pfam" id="PF00496"/>
    </source>
</evidence>
<dbReference type="PIRSF" id="PIRSF002741">
    <property type="entry name" value="MppA"/>
    <property type="match status" value="1"/>
</dbReference>
<dbReference type="PROSITE" id="PS51318">
    <property type="entry name" value="TAT"/>
    <property type="match status" value="1"/>
</dbReference>
<feature type="chain" id="PRO_5038728645" evidence="2">
    <location>
        <begin position="24"/>
        <end position="589"/>
    </location>
</feature>
<keyword evidence="5" id="KW-1185">Reference proteome</keyword>
<proteinExistence type="predicted"/>
<sequence length="589" mass="65002">MSFSRRNFLIATGVAAASTSVLSACSSGNSSSSSGGKGGKQKAAEAHTTTIKIGTAEDSKGPAQEVSGAKKGGKVYLLNDDDFSHLDPQRVYYAWNSLAAIVLSRTLTGYKVADDGSMTLVGDLATDTGTMKDDGKTWTFTLKDGVKWQDGSDITVDDVRHGFERAFANFITEGASYVQTWLTGTQNYRKAYPGPFKGKHLKSIETSGKSITFHLSEARPDFNYVLAMHSYAPTPVKHDTKQDYDKKPYSNGPYKIKSHVTDKSMVLVRNEHWDPSTDPIRNAYPDEFDFTFGIEAQTAADRLIADYGKDQFAVSWRTIPQEKVQQATEKAKDRMFEGLGSGVSVYWINQTRVTDMKVREAIIRAWPTAAIRQLYGGANRGDYATGIMSPQVAGYKSQDVWGRLKNPAGDPATAKAVLKKAGKLGTKIVYAYQNDPTNAKVKVIVENALKAAGFDVVTKSLDSTTYYDQVGKIDNQYDIYWGGWGADWPTGYSVFQPLFESDQIRDEGTNYCHLKNKDVDAAIKAATAETDQNKANEMWAAMDKQVTELGAFIPDVYMKRLYLHGSKLGNVKMDPNFDGCMLYKMYVKA</sequence>
<dbReference type="InterPro" id="IPR000914">
    <property type="entry name" value="SBP_5_dom"/>
</dbReference>
<feature type="signal peptide" evidence="2">
    <location>
        <begin position="1"/>
        <end position="23"/>
    </location>
</feature>
<keyword evidence="2" id="KW-0732">Signal</keyword>
<dbReference type="STRING" id="1355015.LK06_021805"/>
<dbReference type="RefSeq" id="WP_039657979.1">
    <property type="nucleotide sequence ID" value="NZ_CP021080.1"/>
</dbReference>
<dbReference type="PROSITE" id="PS51257">
    <property type="entry name" value="PROKAR_LIPOPROTEIN"/>
    <property type="match status" value="1"/>
</dbReference>
<dbReference type="Gene3D" id="3.40.190.10">
    <property type="entry name" value="Periplasmic binding protein-like II"/>
    <property type="match status" value="1"/>
</dbReference>
<dbReference type="AlphaFoldDB" id="A0A221P2A6"/>
<dbReference type="GO" id="GO:0043190">
    <property type="term" value="C:ATP-binding cassette (ABC) transporter complex"/>
    <property type="evidence" value="ECO:0007669"/>
    <property type="project" value="InterPro"/>
</dbReference>
<dbReference type="EMBL" id="CP022433">
    <property type="protein sequence ID" value="ASN26393.1"/>
    <property type="molecule type" value="Genomic_DNA"/>
</dbReference>
<dbReference type="KEGG" id="splu:LK06_021805"/>
<feature type="region of interest" description="Disordered" evidence="1">
    <location>
        <begin position="28"/>
        <end position="67"/>
    </location>
</feature>
<dbReference type="GO" id="GO:0015833">
    <property type="term" value="P:peptide transport"/>
    <property type="evidence" value="ECO:0007669"/>
    <property type="project" value="TreeGrafter"/>
</dbReference>
<reference evidence="4 5" key="1">
    <citation type="submission" date="2017-07" db="EMBL/GenBank/DDBJ databases">
        <title>Genome sequence of Streptomyces pluripotens MUSC 137T.</title>
        <authorList>
            <person name="Ser H.-L."/>
            <person name="Lee L.-H."/>
        </authorList>
    </citation>
    <scope>NUCLEOTIDE SEQUENCE [LARGE SCALE GENOMIC DNA]</scope>
    <source>
        <strain evidence="4 5">MUSC 137</strain>
    </source>
</reference>
<gene>
    <name evidence="4" type="ORF">LK07_22960</name>
</gene>
<dbReference type="PANTHER" id="PTHR30290:SF83">
    <property type="entry name" value="ABC TRANSPORTER SUBSTRATE-BINDING PROTEIN"/>
    <property type="match status" value="1"/>
</dbReference>
<dbReference type="CDD" id="cd08506">
    <property type="entry name" value="PBP2_clavulanate_OppA2"/>
    <property type="match status" value="1"/>
</dbReference>
<dbReference type="PANTHER" id="PTHR30290">
    <property type="entry name" value="PERIPLASMIC BINDING COMPONENT OF ABC TRANSPORTER"/>
    <property type="match status" value="1"/>
</dbReference>